<dbReference type="Pfam" id="PF05378">
    <property type="entry name" value="Hydant_A_N"/>
    <property type="match status" value="1"/>
</dbReference>
<dbReference type="Pfam" id="PF01968">
    <property type="entry name" value="Hydantoinase_A"/>
    <property type="match status" value="1"/>
</dbReference>
<comment type="caution">
    <text evidence="3">The sequence shown here is derived from an EMBL/GenBank/DDBJ whole genome shotgun (WGS) entry which is preliminary data.</text>
</comment>
<accession>A0ABW6VE24</accession>
<gene>
    <name evidence="3" type="ORF">ACFY05_24725</name>
</gene>
<feature type="domain" description="Hydantoinase/oxoprolinase N-terminal" evidence="2">
    <location>
        <begin position="6"/>
        <end position="169"/>
    </location>
</feature>
<feature type="domain" description="Hydantoinase A/oxoprolinase" evidence="1">
    <location>
        <begin position="189"/>
        <end position="310"/>
    </location>
</feature>
<dbReference type="InterPro" id="IPR008040">
    <property type="entry name" value="Hydant_A_N"/>
</dbReference>
<dbReference type="InterPro" id="IPR043129">
    <property type="entry name" value="ATPase_NBD"/>
</dbReference>
<sequence length="465" mass="46612">MSRPRAGLDVGPTNTDAVLVDAAGHVLTAAKVSSVPGDPVASVTAALDALGTPDVAQVAIGLRGAASAIARRSGLCRVAVLRIGGPATRAVRPLFGWPADLLAAVHAGTAIVDGGGGLDPEDRSPLDRDAVARFAGQVAGRAEAVAVTGVFAPLDGDQEREAAEIVRAELGPLPVSLSADLGTLGLLERENTTVLDAALSRHARDTVARLSTALPGAAVFVTRGDGTLMSLEHLARHPGLSLGSGPASALRGAGLLTGLTHAVVADVGASRIRVGALADGFPEEAAHGAEIGGVPVAFRMPDLIQVPIGAAPGSPGSPAPAELAELAEAVDRLQPAADRLPLVVVGGGAAAVPDGLPGVGDVRHPPHGRVAGAIGAIGSPVGGQAERIVRLDDRSRDAGALDEILEEARASAVRAGADPRAIEIVETHRAPLAYLPGSFVRVRVRAAGPPAPLAPPPPKGLRNDR</sequence>
<evidence type="ECO:0000259" key="1">
    <source>
        <dbReference type="Pfam" id="PF01968"/>
    </source>
</evidence>
<proteinExistence type="predicted"/>
<dbReference type="EMBL" id="JBIAXI010000015">
    <property type="protein sequence ID" value="MFF4776064.1"/>
    <property type="molecule type" value="Genomic_DNA"/>
</dbReference>
<evidence type="ECO:0000313" key="3">
    <source>
        <dbReference type="EMBL" id="MFF4776064.1"/>
    </source>
</evidence>
<dbReference type="InterPro" id="IPR002821">
    <property type="entry name" value="Hydantoinase_A"/>
</dbReference>
<evidence type="ECO:0000313" key="4">
    <source>
        <dbReference type="Proteomes" id="UP001602119"/>
    </source>
</evidence>
<dbReference type="RefSeq" id="WP_387344370.1">
    <property type="nucleotide sequence ID" value="NZ_JBIAXI010000015.1"/>
</dbReference>
<dbReference type="PANTHER" id="PTHR11365">
    <property type="entry name" value="5-OXOPROLINASE RELATED"/>
    <property type="match status" value="1"/>
</dbReference>
<dbReference type="Proteomes" id="UP001602119">
    <property type="component" value="Unassembled WGS sequence"/>
</dbReference>
<name>A0ABW6VE24_MICFU</name>
<dbReference type="InterPro" id="IPR045079">
    <property type="entry name" value="Oxoprolinase-like"/>
</dbReference>
<protein>
    <submittedName>
        <fullName evidence="3">Hydantoinase/oxoprolinase N-terminal domain-containing protein</fullName>
    </submittedName>
</protein>
<keyword evidence="4" id="KW-1185">Reference proteome</keyword>
<evidence type="ECO:0000259" key="2">
    <source>
        <dbReference type="Pfam" id="PF05378"/>
    </source>
</evidence>
<reference evidence="3 4" key="1">
    <citation type="submission" date="2024-10" db="EMBL/GenBank/DDBJ databases">
        <title>The Natural Products Discovery Center: Release of the First 8490 Sequenced Strains for Exploring Actinobacteria Biosynthetic Diversity.</title>
        <authorList>
            <person name="Kalkreuter E."/>
            <person name="Kautsar S.A."/>
            <person name="Yang D."/>
            <person name="Bader C.D."/>
            <person name="Teijaro C.N."/>
            <person name="Fluegel L."/>
            <person name="Davis C.M."/>
            <person name="Simpson J.R."/>
            <person name="Lauterbach L."/>
            <person name="Steele A.D."/>
            <person name="Gui C."/>
            <person name="Meng S."/>
            <person name="Li G."/>
            <person name="Viehrig K."/>
            <person name="Ye F."/>
            <person name="Su P."/>
            <person name="Kiefer A.F."/>
            <person name="Nichols A."/>
            <person name="Cepeda A.J."/>
            <person name="Yan W."/>
            <person name="Fan B."/>
            <person name="Jiang Y."/>
            <person name="Adhikari A."/>
            <person name="Zheng C.-J."/>
            <person name="Schuster L."/>
            <person name="Cowan T.M."/>
            <person name="Smanski M.J."/>
            <person name="Chevrette M.G."/>
            <person name="De Carvalho L.P.S."/>
            <person name="Shen B."/>
        </authorList>
    </citation>
    <scope>NUCLEOTIDE SEQUENCE [LARGE SCALE GENOMIC DNA]</scope>
    <source>
        <strain evidence="3 4">NPDC001281</strain>
    </source>
</reference>
<dbReference type="SUPFAM" id="SSF53067">
    <property type="entry name" value="Actin-like ATPase domain"/>
    <property type="match status" value="1"/>
</dbReference>
<organism evidence="3 4">
    <name type="scientific">Microtetraspora fusca</name>
    <dbReference type="NCBI Taxonomy" id="1997"/>
    <lineage>
        <taxon>Bacteria</taxon>
        <taxon>Bacillati</taxon>
        <taxon>Actinomycetota</taxon>
        <taxon>Actinomycetes</taxon>
        <taxon>Streptosporangiales</taxon>
        <taxon>Streptosporangiaceae</taxon>
        <taxon>Microtetraspora</taxon>
    </lineage>
</organism>